<dbReference type="PROSITE" id="PS01186">
    <property type="entry name" value="EGF_2"/>
    <property type="match status" value="4"/>
</dbReference>
<dbReference type="CDD" id="cd00054">
    <property type="entry name" value="EGF_CA"/>
    <property type="match status" value="4"/>
</dbReference>
<evidence type="ECO:0000256" key="7">
    <source>
        <dbReference type="SAM" id="Phobius"/>
    </source>
</evidence>
<dbReference type="InterPro" id="IPR052235">
    <property type="entry name" value="Nephronectin_domain"/>
</dbReference>
<dbReference type="Gene3D" id="2.170.300.10">
    <property type="entry name" value="Tie2 ligand-binding domain superfamily"/>
    <property type="match status" value="1"/>
</dbReference>
<evidence type="ECO:0000256" key="1">
    <source>
        <dbReference type="ARBA" id="ARBA00022536"/>
    </source>
</evidence>
<dbReference type="Gene3D" id="2.10.25.10">
    <property type="entry name" value="Laminin"/>
    <property type="match status" value="3"/>
</dbReference>
<dbReference type="AlphaFoldDB" id="A0A433TPG5"/>
<feature type="region of interest" description="Disordered" evidence="6">
    <location>
        <begin position="721"/>
        <end position="747"/>
    </location>
</feature>
<dbReference type="GO" id="GO:0005509">
    <property type="term" value="F:calcium ion binding"/>
    <property type="evidence" value="ECO:0007669"/>
    <property type="project" value="InterPro"/>
</dbReference>
<keyword evidence="4" id="KW-1015">Disulfide bond</keyword>
<dbReference type="FunFam" id="2.10.25.10:FF:000038">
    <property type="entry name" value="Fibrillin 2"/>
    <property type="match status" value="2"/>
</dbReference>
<organism evidence="9 10">
    <name type="scientific">Elysia chlorotica</name>
    <name type="common">Eastern emerald elysia</name>
    <name type="synonym">Sea slug</name>
    <dbReference type="NCBI Taxonomy" id="188477"/>
    <lineage>
        <taxon>Eukaryota</taxon>
        <taxon>Metazoa</taxon>
        <taxon>Spiralia</taxon>
        <taxon>Lophotrochozoa</taxon>
        <taxon>Mollusca</taxon>
        <taxon>Gastropoda</taxon>
        <taxon>Heterobranchia</taxon>
        <taxon>Euthyneura</taxon>
        <taxon>Panpulmonata</taxon>
        <taxon>Sacoglossa</taxon>
        <taxon>Placobranchoidea</taxon>
        <taxon>Plakobranchidae</taxon>
        <taxon>Elysia</taxon>
    </lineage>
</organism>
<feature type="domain" description="EGF-like" evidence="8">
    <location>
        <begin position="214"/>
        <end position="255"/>
    </location>
</feature>
<feature type="domain" description="EGF-like" evidence="8">
    <location>
        <begin position="40"/>
        <end position="78"/>
    </location>
</feature>
<keyword evidence="7" id="KW-1133">Transmembrane helix</keyword>
<dbReference type="SUPFAM" id="SSF57196">
    <property type="entry name" value="EGF/Laminin"/>
    <property type="match status" value="2"/>
</dbReference>
<dbReference type="InterPro" id="IPR001881">
    <property type="entry name" value="EGF-like_Ca-bd_dom"/>
</dbReference>
<keyword evidence="7" id="KW-0472">Membrane</keyword>
<sequence length="747" mass="79782">YGVNCSNTCNCRGRDSNGGCDNVKGCICVPQWTGESCTVDVDECQANPGLCPEDQVCVNTAGGYRCECPSGYQDTYNNGSCYTCDDYHWGPNCANECACNPKGSTGCNAITGCVCSVGWAGDRCDQDVDECSYETSACPAFSTCVNNPGSYRCLCNTGFQLNADGVCVACSFYEFGVDCAQTCACNETNTAQCQATNGTCVCLDGWTGVTCSDNVNECQAADSGNCPSNSRCVDSPGSFRCVCDIGFFKSGSLCEPCDATHFGQDCASTCSCVEANTQDCNDTTGVCTCNTGWSGTNCSVDVDECSAATEYCPGPNDTCANFDGYAECPCDSGFYRSLPSDNCQDVNECLDTDLNTCSHPRTCSNTEGSFTCICKDGYLEVGGVCTVNFVQYTVKLTLGYEVSAFSSRIFDNSTAEFRTLALQVQASLFSYGVSLIGQALLSVTVYGFRQGSVITDALIAINREFSDDPPVNATTFIYGLNNVGSLTIDQSQIAISGVTVGSAQSNLDSAAARCDVFNELTTCQSNFECSEVNGIVACREKDDDSNYELIIGLGVGIPLFIVLAIVVAVLVYMYVKRQAKKDIEIQESISSRSQGRDEPFRSVFATQMATKGSWGAPSRMQMYSPDAYSEAGTSESSGEGKLLKSRQTRGGRLDFQDSAWYDNFGASTDRGGRSARDGTSGTGLGAITPRSPRGAPTEGGEPGSNFSWEYMFKLLEPHKDFEIQRPNLSSSPHPTYTPRNKRPDSMA</sequence>
<evidence type="ECO:0000256" key="4">
    <source>
        <dbReference type="ARBA" id="ARBA00023157"/>
    </source>
</evidence>
<gene>
    <name evidence="9" type="ORF">EGW08_008732</name>
</gene>
<reference evidence="9 10" key="1">
    <citation type="submission" date="2019-01" db="EMBL/GenBank/DDBJ databases">
        <title>A draft genome assembly of the solar-powered sea slug Elysia chlorotica.</title>
        <authorList>
            <person name="Cai H."/>
            <person name="Li Q."/>
            <person name="Fang X."/>
            <person name="Li J."/>
            <person name="Curtis N.E."/>
            <person name="Altenburger A."/>
            <person name="Shibata T."/>
            <person name="Feng M."/>
            <person name="Maeda T."/>
            <person name="Schwartz J.A."/>
            <person name="Shigenobu S."/>
            <person name="Lundholm N."/>
            <person name="Nishiyama T."/>
            <person name="Yang H."/>
            <person name="Hasebe M."/>
            <person name="Li S."/>
            <person name="Pierce S.K."/>
            <person name="Wang J."/>
        </authorList>
    </citation>
    <scope>NUCLEOTIDE SEQUENCE [LARGE SCALE GENOMIC DNA]</scope>
    <source>
        <strain evidence="9">EC2010</strain>
        <tissue evidence="9">Whole organism of an adult</tissue>
    </source>
</reference>
<comment type="caution">
    <text evidence="9">The sequence shown here is derived from an EMBL/GenBank/DDBJ whole genome shotgun (WGS) entry which is preliminary data.</text>
</comment>
<protein>
    <recommendedName>
        <fullName evidence="8">EGF-like domain-containing protein</fullName>
    </recommendedName>
</protein>
<dbReference type="SMART" id="SM00179">
    <property type="entry name" value="EGF_CA"/>
    <property type="match status" value="5"/>
</dbReference>
<feature type="domain" description="EGF-like" evidence="8">
    <location>
        <begin position="127"/>
        <end position="168"/>
    </location>
</feature>
<dbReference type="InterPro" id="IPR049883">
    <property type="entry name" value="NOTCH1_EGF-like"/>
</dbReference>
<keyword evidence="2" id="KW-0732">Signal</keyword>
<dbReference type="InterPro" id="IPR000742">
    <property type="entry name" value="EGF"/>
</dbReference>
<dbReference type="STRING" id="188477.A0A433TPG5"/>
<dbReference type="InterPro" id="IPR009030">
    <property type="entry name" value="Growth_fac_rcpt_cys_sf"/>
</dbReference>
<comment type="caution">
    <text evidence="5">Lacks conserved residue(s) required for the propagation of feature annotation.</text>
</comment>
<evidence type="ECO:0000256" key="5">
    <source>
        <dbReference type="PROSITE-ProRule" id="PRU00076"/>
    </source>
</evidence>
<keyword evidence="7" id="KW-0812">Transmembrane</keyword>
<keyword evidence="1 5" id="KW-0245">EGF-like domain</keyword>
<dbReference type="PANTHER" id="PTHR24050:SF28">
    <property type="entry name" value="UROMODULIN-LIKE"/>
    <property type="match status" value="1"/>
</dbReference>
<dbReference type="PANTHER" id="PTHR24050">
    <property type="entry name" value="PA14 DOMAIN-CONTAINING PROTEIN"/>
    <property type="match status" value="1"/>
</dbReference>
<evidence type="ECO:0000256" key="6">
    <source>
        <dbReference type="SAM" id="MobiDB-lite"/>
    </source>
</evidence>
<feature type="compositionally biased region" description="Low complexity" evidence="6">
    <location>
        <begin position="629"/>
        <end position="640"/>
    </location>
</feature>
<dbReference type="Proteomes" id="UP000271974">
    <property type="component" value="Unassembled WGS sequence"/>
</dbReference>
<dbReference type="EMBL" id="RQTK01000241">
    <property type="protein sequence ID" value="RUS83482.1"/>
    <property type="molecule type" value="Genomic_DNA"/>
</dbReference>
<name>A0A433TPG5_ELYCH</name>
<dbReference type="PROSITE" id="PS00010">
    <property type="entry name" value="ASX_HYDROXYL"/>
    <property type="match status" value="4"/>
</dbReference>
<feature type="non-terminal residue" evidence="9">
    <location>
        <position position="1"/>
    </location>
</feature>
<keyword evidence="3" id="KW-0677">Repeat</keyword>
<evidence type="ECO:0000313" key="9">
    <source>
        <dbReference type="EMBL" id="RUS83482.1"/>
    </source>
</evidence>
<dbReference type="SUPFAM" id="SSF57184">
    <property type="entry name" value="Growth factor receptor domain"/>
    <property type="match status" value="2"/>
</dbReference>
<dbReference type="PROSITE" id="PS50026">
    <property type="entry name" value="EGF_3"/>
    <property type="match status" value="4"/>
</dbReference>
<keyword evidence="10" id="KW-1185">Reference proteome</keyword>
<proteinExistence type="predicted"/>
<feature type="region of interest" description="Disordered" evidence="6">
    <location>
        <begin position="627"/>
        <end position="648"/>
    </location>
</feature>
<accession>A0A433TPG5</accession>
<feature type="region of interest" description="Disordered" evidence="6">
    <location>
        <begin position="666"/>
        <end position="706"/>
    </location>
</feature>
<dbReference type="Pfam" id="PF07645">
    <property type="entry name" value="EGF_CA"/>
    <property type="match status" value="5"/>
</dbReference>
<feature type="transmembrane region" description="Helical" evidence="7">
    <location>
        <begin position="549"/>
        <end position="575"/>
    </location>
</feature>
<evidence type="ECO:0000313" key="10">
    <source>
        <dbReference type="Proteomes" id="UP000271974"/>
    </source>
</evidence>
<feature type="domain" description="EGF-like" evidence="8">
    <location>
        <begin position="345"/>
        <end position="386"/>
    </location>
</feature>
<evidence type="ECO:0000256" key="3">
    <source>
        <dbReference type="ARBA" id="ARBA00022737"/>
    </source>
</evidence>
<dbReference type="InterPro" id="IPR018097">
    <property type="entry name" value="EGF_Ca-bd_CS"/>
</dbReference>
<evidence type="ECO:0000259" key="8">
    <source>
        <dbReference type="PROSITE" id="PS50026"/>
    </source>
</evidence>
<dbReference type="PROSITE" id="PS01187">
    <property type="entry name" value="EGF_CA"/>
    <property type="match status" value="4"/>
</dbReference>
<evidence type="ECO:0000256" key="2">
    <source>
        <dbReference type="ARBA" id="ARBA00022729"/>
    </source>
</evidence>
<dbReference type="InterPro" id="IPR000152">
    <property type="entry name" value="EGF-type_Asp/Asn_hydroxyl_site"/>
</dbReference>
<dbReference type="SMART" id="SM00181">
    <property type="entry name" value="EGF"/>
    <property type="match status" value="7"/>
</dbReference>
<dbReference type="OrthoDB" id="6117558at2759"/>
<feature type="compositionally biased region" description="Polar residues" evidence="6">
    <location>
        <begin position="726"/>
        <end position="738"/>
    </location>
</feature>